<organism evidence="19 20">
    <name type="scientific">Marinactinospora rubrisoli</name>
    <dbReference type="NCBI Taxonomy" id="2715399"/>
    <lineage>
        <taxon>Bacteria</taxon>
        <taxon>Bacillati</taxon>
        <taxon>Actinomycetota</taxon>
        <taxon>Actinomycetes</taxon>
        <taxon>Streptosporangiales</taxon>
        <taxon>Nocardiopsidaceae</taxon>
        <taxon>Marinactinospora</taxon>
    </lineage>
</organism>
<evidence type="ECO:0000256" key="1">
    <source>
        <dbReference type="ARBA" id="ARBA00004651"/>
    </source>
</evidence>
<keyword evidence="6 16" id="KW-0812">Transmembrane</keyword>
<name>A0ABW2K8M0_9ACTN</name>
<dbReference type="PANTHER" id="PTHR12428">
    <property type="entry name" value="OXA1"/>
    <property type="match status" value="1"/>
</dbReference>
<evidence type="ECO:0000256" key="15">
    <source>
        <dbReference type="ARBA" id="ARBA00033342"/>
    </source>
</evidence>
<keyword evidence="9 17" id="KW-0472">Membrane</keyword>
<comment type="similarity">
    <text evidence="2">Belongs to the OXA1/ALB3/YidC family. Type 1 subfamily.</text>
</comment>
<evidence type="ECO:0000256" key="5">
    <source>
        <dbReference type="ARBA" id="ARBA00022475"/>
    </source>
</evidence>
<dbReference type="PANTHER" id="PTHR12428:SF65">
    <property type="entry name" value="CYTOCHROME C OXIDASE ASSEMBLY PROTEIN COX18, MITOCHONDRIAL"/>
    <property type="match status" value="1"/>
</dbReference>
<feature type="domain" description="Membrane insertase YidC/Oxa/ALB C-terminal" evidence="18">
    <location>
        <begin position="35"/>
        <end position="237"/>
    </location>
</feature>
<keyword evidence="7" id="KW-0653">Protein transport</keyword>
<keyword evidence="5" id="KW-1003">Cell membrane</keyword>
<comment type="caution">
    <text evidence="19">The sequence shown here is derived from an EMBL/GenBank/DDBJ whole genome shotgun (WGS) entry which is preliminary data.</text>
</comment>
<feature type="transmembrane region" description="Helical" evidence="17">
    <location>
        <begin position="158"/>
        <end position="178"/>
    </location>
</feature>
<dbReference type="InterPro" id="IPR001708">
    <property type="entry name" value="YidC/ALB3/OXA1/COX18"/>
</dbReference>
<evidence type="ECO:0000256" key="12">
    <source>
        <dbReference type="ARBA" id="ARBA00026028"/>
    </source>
</evidence>
<evidence type="ECO:0000256" key="11">
    <source>
        <dbReference type="ARBA" id="ARBA00025034"/>
    </source>
</evidence>
<feature type="transmembrane region" description="Helical" evidence="17">
    <location>
        <begin position="199"/>
        <end position="223"/>
    </location>
</feature>
<dbReference type="NCBIfam" id="TIGR03592">
    <property type="entry name" value="yidC_oxa1_cterm"/>
    <property type="match status" value="1"/>
</dbReference>
<dbReference type="Pfam" id="PF02096">
    <property type="entry name" value="60KD_IMP"/>
    <property type="match status" value="1"/>
</dbReference>
<dbReference type="InterPro" id="IPR028055">
    <property type="entry name" value="YidC/Oxa/ALB_C"/>
</dbReference>
<evidence type="ECO:0000256" key="4">
    <source>
        <dbReference type="ARBA" id="ARBA00022448"/>
    </source>
</evidence>
<dbReference type="InterPro" id="IPR047196">
    <property type="entry name" value="YidC_ALB_C"/>
</dbReference>
<comment type="subcellular location">
    <subcellularLocation>
        <location evidence="1">Cell membrane</location>
        <topology evidence="1">Multi-pass membrane protein</topology>
    </subcellularLocation>
    <subcellularLocation>
        <location evidence="16">Membrane</location>
        <topology evidence="16">Multi-pass membrane protein</topology>
    </subcellularLocation>
</comment>
<evidence type="ECO:0000256" key="2">
    <source>
        <dbReference type="ARBA" id="ARBA00010527"/>
    </source>
</evidence>
<evidence type="ECO:0000256" key="14">
    <source>
        <dbReference type="ARBA" id="ARBA00033245"/>
    </source>
</evidence>
<evidence type="ECO:0000256" key="10">
    <source>
        <dbReference type="ARBA" id="ARBA00023186"/>
    </source>
</evidence>
<gene>
    <name evidence="19" type="ORF">ACFQRF_01200</name>
</gene>
<evidence type="ECO:0000256" key="8">
    <source>
        <dbReference type="ARBA" id="ARBA00022989"/>
    </source>
</evidence>
<evidence type="ECO:0000259" key="18">
    <source>
        <dbReference type="Pfam" id="PF02096"/>
    </source>
</evidence>
<evidence type="ECO:0000256" key="3">
    <source>
        <dbReference type="ARBA" id="ARBA00015325"/>
    </source>
</evidence>
<keyword evidence="4" id="KW-0813">Transport</keyword>
<dbReference type="Proteomes" id="UP001596540">
    <property type="component" value="Unassembled WGS sequence"/>
</dbReference>
<keyword evidence="20" id="KW-1185">Reference proteome</keyword>
<proteinExistence type="inferred from homology"/>
<keyword evidence="8 17" id="KW-1133">Transmembrane helix</keyword>
<dbReference type="RefSeq" id="WP_379868110.1">
    <property type="nucleotide sequence ID" value="NZ_JBHTBH010000001.1"/>
</dbReference>
<comment type="function">
    <text evidence="11">Required for the insertion and/or proper folding and/or complex formation of integral membrane proteins into the membrane. Involved in integration of membrane proteins that insert both dependently and independently of the Sec translocase complex, as well as at least some lipoproteins. Aids folding of multispanning membrane proteins.</text>
</comment>
<evidence type="ECO:0000313" key="20">
    <source>
        <dbReference type="Proteomes" id="UP001596540"/>
    </source>
</evidence>
<accession>A0ABW2K8M0</accession>
<evidence type="ECO:0000256" key="13">
    <source>
        <dbReference type="ARBA" id="ARBA00031538"/>
    </source>
</evidence>
<dbReference type="EMBL" id="JBHTBH010000001">
    <property type="protein sequence ID" value="MFC7326343.1"/>
    <property type="molecule type" value="Genomic_DNA"/>
</dbReference>
<evidence type="ECO:0000256" key="7">
    <source>
        <dbReference type="ARBA" id="ARBA00022927"/>
    </source>
</evidence>
<evidence type="ECO:0000256" key="9">
    <source>
        <dbReference type="ARBA" id="ARBA00023136"/>
    </source>
</evidence>
<evidence type="ECO:0000256" key="6">
    <source>
        <dbReference type="ARBA" id="ARBA00022692"/>
    </source>
</evidence>
<comment type="subunit">
    <text evidence="12">Interacts with the Sec translocase complex via SecD. Specifically interacts with transmembrane segments of nascent integral membrane proteins during membrane integration.</text>
</comment>
<sequence>MYSFPPIAAAIGLAHTVVTGLTGYFEPMFGASAAAVAVIALTALVRLAVLPLNYAQVRGEKARARIMPRLLKVRETHGDDPQRMTTEMQKIYTEEGVSPLAGCLPMLAQMPVFVALYGLFITPEIGGEPNSLLTRTLGGVPLGSALPEAFAAGGPGPVVFAVLLAVVAVVAWASRQWLTLPQLRQNAVAGQPQMPGLGAMSYLPFITVAIAAFVPLAAGLYLAATTAWTVAERIVLRNVIPD</sequence>
<evidence type="ECO:0000256" key="16">
    <source>
        <dbReference type="RuleBase" id="RU003945"/>
    </source>
</evidence>
<feature type="transmembrane region" description="Helical" evidence="17">
    <location>
        <begin position="31"/>
        <end position="55"/>
    </location>
</feature>
<evidence type="ECO:0000313" key="19">
    <source>
        <dbReference type="EMBL" id="MFC7326343.1"/>
    </source>
</evidence>
<dbReference type="CDD" id="cd20070">
    <property type="entry name" value="5TM_YidC_Alb3"/>
    <property type="match status" value="1"/>
</dbReference>
<reference evidence="20" key="1">
    <citation type="journal article" date="2019" name="Int. J. Syst. Evol. Microbiol.">
        <title>The Global Catalogue of Microorganisms (GCM) 10K type strain sequencing project: providing services to taxonomists for standard genome sequencing and annotation.</title>
        <authorList>
            <consortium name="The Broad Institute Genomics Platform"/>
            <consortium name="The Broad Institute Genome Sequencing Center for Infectious Disease"/>
            <person name="Wu L."/>
            <person name="Ma J."/>
        </authorList>
    </citation>
    <scope>NUCLEOTIDE SEQUENCE [LARGE SCALE GENOMIC DNA]</scope>
    <source>
        <strain evidence="20">CGMCC 4.7382</strain>
    </source>
</reference>
<keyword evidence="10" id="KW-0143">Chaperone</keyword>
<protein>
    <recommendedName>
        <fullName evidence="3">Membrane protein insertase YidC</fullName>
    </recommendedName>
    <alternativeName>
        <fullName evidence="15">Foldase YidC</fullName>
    </alternativeName>
    <alternativeName>
        <fullName evidence="14">Membrane integrase YidC</fullName>
    </alternativeName>
    <alternativeName>
        <fullName evidence="13">Membrane protein YidC</fullName>
    </alternativeName>
</protein>
<feature type="transmembrane region" description="Helical" evidence="17">
    <location>
        <begin position="7"/>
        <end position="25"/>
    </location>
</feature>
<evidence type="ECO:0000256" key="17">
    <source>
        <dbReference type="SAM" id="Phobius"/>
    </source>
</evidence>